<keyword evidence="2" id="KW-1185">Reference proteome</keyword>
<evidence type="ECO:0000313" key="2">
    <source>
        <dbReference type="Proteomes" id="UP000184386"/>
    </source>
</evidence>
<dbReference type="InterPro" id="IPR007325">
    <property type="entry name" value="KFase/CYL"/>
</dbReference>
<organism evidence="1 2">
    <name type="scientific">Anaerocolumna jejuensis DSM 15929</name>
    <dbReference type="NCBI Taxonomy" id="1121322"/>
    <lineage>
        <taxon>Bacteria</taxon>
        <taxon>Bacillati</taxon>
        <taxon>Bacillota</taxon>
        <taxon>Clostridia</taxon>
        <taxon>Lachnospirales</taxon>
        <taxon>Lachnospiraceae</taxon>
        <taxon>Anaerocolumna</taxon>
    </lineage>
</organism>
<dbReference type="OrthoDB" id="9796085at2"/>
<dbReference type="AlphaFoldDB" id="A0A1M6USL8"/>
<dbReference type="SUPFAM" id="SSF102198">
    <property type="entry name" value="Putative cyclase"/>
    <property type="match status" value="1"/>
</dbReference>
<dbReference type="PANTHER" id="PTHR31118">
    <property type="entry name" value="CYCLASE-LIKE PROTEIN 2"/>
    <property type="match status" value="1"/>
</dbReference>
<protein>
    <submittedName>
        <fullName evidence="1">Arylformamidase</fullName>
    </submittedName>
</protein>
<dbReference type="STRING" id="1121322.SAMN02745136_03164"/>
<sequence length="190" mass="21090">MKIYDITQEVFTSAVYPGDEKPSYVRNSSMEKGDVCNVTVITMCAHNGTHMDAPFHFVKDGKTIEELNLYHCVGNCTLKAFDKQPSAEELREVLKHSQKKLLLKGPVVISMELARCILEYDLELIGVESQSVAPLEAPREVHVELLEKEVVLLEGLKLDEAEEGEYFLVAAPVKLGGCDGAPVRAILMEL</sequence>
<dbReference type="EMBL" id="FRAC01000016">
    <property type="protein sequence ID" value="SHK72173.1"/>
    <property type="molecule type" value="Genomic_DNA"/>
</dbReference>
<dbReference type="Gene3D" id="3.50.30.50">
    <property type="entry name" value="Putative cyclase"/>
    <property type="match status" value="1"/>
</dbReference>
<dbReference type="RefSeq" id="WP_073277649.1">
    <property type="nucleotide sequence ID" value="NZ_FRAC01000016.1"/>
</dbReference>
<proteinExistence type="predicted"/>
<dbReference type="PANTHER" id="PTHR31118:SF12">
    <property type="entry name" value="CYCLASE-LIKE PROTEIN 2"/>
    <property type="match status" value="1"/>
</dbReference>
<dbReference type="GO" id="GO:0004061">
    <property type="term" value="F:arylformamidase activity"/>
    <property type="evidence" value="ECO:0007669"/>
    <property type="project" value="InterPro"/>
</dbReference>
<evidence type="ECO:0000313" key="1">
    <source>
        <dbReference type="EMBL" id="SHK72173.1"/>
    </source>
</evidence>
<reference evidence="1 2" key="1">
    <citation type="submission" date="2016-11" db="EMBL/GenBank/DDBJ databases">
        <authorList>
            <person name="Jaros S."/>
            <person name="Januszkiewicz K."/>
            <person name="Wedrychowicz H."/>
        </authorList>
    </citation>
    <scope>NUCLEOTIDE SEQUENCE [LARGE SCALE GENOMIC DNA]</scope>
    <source>
        <strain evidence="1 2">DSM 15929</strain>
    </source>
</reference>
<dbReference type="Pfam" id="PF04199">
    <property type="entry name" value="Cyclase"/>
    <property type="match status" value="1"/>
</dbReference>
<dbReference type="Proteomes" id="UP000184386">
    <property type="component" value="Unassembled WGS sequence"/>
</dbReference>
<accession>A0A1M6USL8</accession>
<name>A0A1M6USL8_9FIRM</name>
<dbReference type="InterPro" id="IPR037175">
    <property type="entry name" value="KFase_sf"/>
</dbReference>
<gene>
    <name evidence="1" type="ORF">SAMN02745136_03164</name>
</gene>
<dbReference type="GO" id="GO:0019441">
    <property type="term" value="P:L-tryptophan catabolic process to kynurenine"/>
    <property type="evidence" value="ECO:0007669"/>
    <property type="project" value="InterPro"/>
</dbReference>